<evidence type="ECO:0000313" key="1">
    <source>
        <dbReference type="EMBL" id="SVD48083.1"/>
    </source>
</evidence>
<organism evidence="1">
    <name type="scientific">marine metagenome</name>
    <dbReference type="NCBI Taxonomy" id="408172"/>
    <lineage>
        <taxon>unclassified sequences</taxon>
        <taxon>metagenomes</taxon>
        <taxon>ecological metagenomes</taxon>
    </lineage>
</organism>
<dbReference type="EMBL" id="UINC01153385">
    <property type="protein sequence ID" value="SVD48083.1"/>
    <property type="molecule type" value="Genomic_DNA"/>
</dbReference>
<proteinExistence type="predicted"/>
<protein>
    <submittedName>
        <fullName evidence="1">Uncharacterized protein</fullName>
    </submittedName>
</protein>
<accession>A0A382VNL5</accession>
<name>A0A382VNL5_9ZZZZ</name>
<reference evidence="1" key="1">
    <citation type="submission" date="2018-05" db="EMBL/GenBank/DDBJ databases">
        <authorList>
            <person name="Lanie J.A."/>
            <person name="Ng W.-L."/>
            <person name="Kazmierczak K.M."/>
            <person name="Andrzejewski T.M."/>
            <person name="Davidsen T.M."/>
            <person name="Wayne K.J."/>
            <person name="Tettelin H."/>
            <person name="Glass J.I."/>
            <person name="Rusch D."/>
            <person name="Podicherti R."/>
            <person name="Tsui H.-C.T."/>
            <person name="Winkler M.E."/>
        </authorList>
    </citation>
    <scope>NUCLEOTIDE SEQUENCE</scope>
</reference>
<dbReference type="AlphaFoldDB" id="A0A382VNL5"/>
<sequence>MKYHNINDFIKVLRVMHRKSITLEEIIIRPDQLESDEVQQQKIDLLVDDIQAHAQQLIHG</sequence>
<gene>
    <name evidence="1" type="ORF">METZ01_LOCUS400937</name>
</gene>